<keyword evidence="3" id="KW-1185">Reference proteome</keyword>
<sequence length="646" mass="72703">MPPDSATKLANTDGAAPARGVLEETDHWIKVKKRPLRTQTTSSPSPPEVGIGTVDPSDTRMSQDLLTEATNVLLTRWASQIFEHGFDAIFNPSIGRYGCPFVTLDACMDEEMHHESPGHDSASVVQGHNSNRPIKVSLDLAVHAFVAQWLPLVLQTSPVAQKQIEDQIRETWRAARMDMLKIINRVSYRSVLSLYLFSQTPIPIGIAEDEVMEGISNMMCHQTALLQVQRLRERQKGSRLLGSEVLPLKRIPTPSVGVSQTFLDLESRVYWAVIMWDTSSSLTSNFRASLTSGLKGACSEPAWRLVRAYLVGSFIPRTDPWRADGFEVTDETASQTFSAATICIIYTFKTITSLKEALREGVDEDDVFFAWKAFLDAFEIFKTSIRPLLSLCEKHLQFLGQERRLSWYKLNLVYNLGILVLFDALEAAHRSDLLAQVADAGQDAEHESLNILKFGLENKYRINTPASDSSTRLRPTRGSAYPIGVSLVAIDPFPHHVVDLVILMTKVILRNYRDNIFDGGVYSNLSSILQETLAQLPQSSKFVQDAQEYLQLSFAEHNLSPSLDENLNILVRLKKLEISKYISKHLHNRMIDWLGSYSHSPWFIRLRKVDPRHVNGLFSVSKFKTGAFNPKPRKVFDGGLKCKTRT</sequence>
<evidence type="ECO:0000256" key="1">
    <source>
        <dbReference type="SAM" id="MobiDB-lite"/>
    </source>
</evidence>
<feature type="region of interest" description="Disordered" evidence="1">
    <location>
        <begin position="32"/>
        <end position="59"/>
    </location>
</feature>
<dbReference type="EMBL" id="JAGPXC010000003">
    <property type="protein sequence ID" value="KAH6655919.1"/>
    <property type="molecule type" value="Genomic_DNA"/>
</dbReference>
<reference evidence="2" key="1">
    <citation type="journal article" date="2021" name="Nat. Commun.">
        <title>Genetic determinants of endophytism in the Arabidopsis root mycobiome.</title>
        <authorList>
            <person name="Mesny F."/>
            <person name="Miyauchi S."/>
            <person name="Thiergart T."/>
            <person name="Pickel B."/>
            <person name="Atanasova L."/>
            <person name="Karlsson M."/>
            <person name="Huettel B."/>
            <person name="Barry K.W."/>
            <person name="Haridas S."/>
            <person name="Chen C."/>
            <person name="Bauer D."/>
            <person name="Andreopoulos W."/>
            <person name="Pangilinan J."/>
            <person name="LaButti K."/>
            <person name="Riley R."/>
            <person name="Lipzen A."/>
            <person name="Clum A."/>
            <person name="Drula E."/>
            <person name="Henrissat B."/>
            <person name="Kohler A."/>
            <person name="Grigoriev I.V."/>
            <person name="Martin F.M."/>
            <person name="Hacquard S."/>
        </authorList>
    </citation>
    <scope>NUCLEOTIDE SEQUENCE</scope>
    <source>
        <strain evidence="2">MPI-SDFR-AT-0073</strain>
    </source>
</reference>
<dbReference type="OrthoDB" id="5958943at2759"/>
<dbReference type="AlphaFoldDB" id="A0A9P8UNG7"/>
<evidence type="ECO:0000313" key="3">
    <source>
        <dbReference type="Proteomes" id="UP000758603"/>
    </source>
</evidence>
<gene>
    <name evidence="2" type="ORF">BKA67DRAFT_534825</name>
</gene>
<organism evidence="2 3">
    <name type="scientific">Truncatella angustata</name>
    <dbReference type="NCBI Taxonomy" id="152316"/>
    <lineage>
        <taxon>Eukaryota</taxon>
        <taxon>Fungi</taxon>
        <taxon>Dikarya</taxon>
        <taxon>Ascomycota</taxon>
        <taxon>Pezizomycotina</taxon>
        <taxon>Sordariomycetes</taxon>
        <taxon>Xylariomycetidae</taxon>
        <taxon>Amphisphaeriales</taxon>
        <taxon>Sporocadaceae</taxon>
        <taxon>Truncatella</taxon>
    </lineage>
</organism>
<dbReference type="RefSeq" id="XP_045960184.1">
    <property type="nucleotide sequence ID" value="XM_046099921.1"/>
</dbReference>
<dbReference type="GeneID" id="70128813"/>
<comment type="caution">
    <text evidence="2">The sequence shown here is derived from an EMBL/GenBank/DDBJ whole genome shotgun (WGS) entry which is preliminary data.</text>
</comment>
<evidence type="ECO:0000313" key="2">
    <source>
        <dbReference type="EMBL" id="KAH6655919.1"/>
    </source>
</evidence>
<dbReference type="Proteomes" id="UP000758603">
    <property type="component" value="Unassembled WGS sequence"/>
</dbReference>
<protein>
    <submittedName>
        <fullName evidence="2">Uncharacterized protein</fullName>
    </submittedName>
</protein>
<proteinExistence type="predicted"/>
<name>A0A9P8UNG7_9PEZI</name>
<accession>A0A9P8UNG7</accession>